<organism evidence="1 2">
    <name type="scientific">Eumeta variegata</name>
    <name type="common">Bagworm moth</name>
    <name type="synonym">Eumeta japonica</name>
    <dbReference type="NCBI Taxonomy" id="151549"/>
    <lineage>
        <taxon>Eukaryota</taxon>
        <taxon>Metazoa</taxon>
        <taxon>Ecdysozoa</taxon>
        <taxon>Arthropoda</taxon>
        <taxon>Hexapoda</taxon>
        <taxon>Insecta</taxon>
        <taxon>Pterygota</taxon>
        <taxon>Neoptera</taxon>
        <taxon>Endopterygota</taxon>
        <taxon>Lepidoptera</taxon>
        <taxon>Glossata</taxon>
        <taxon>Ditrysia</taxon>
        <taxon>Tineoidea</taxon>
        <taxon>Psychidae</taxon>
        <taxon>Oiketicinae</taxon>
        <taxon>Eumeta</taxon>
    </lineage>
</organism>
<accession>A0A4C1V731</accession>
<reference evidence="1 2" key="1">
    <citation type="journal article" date="2019" name="Commun. Biol.">
        <title>The bagworm genome reveals a unique fibroin gene that provides high tensile strength.</title>
        <authorList>
            <person name="Kono N."/>
            <person name="Nakamura H."/>
            <person name="Ohtoshi R."/>
            <person name="Tomita M."/>
            <person name="Numata K."/>
            <person name="Arakawa K."/>
        </authorList>
    </citation>
    <scope>NUCLEOTIDE SEQUENCE [LARGE SCALE GENOMIC DNA]</scope>
</reference>
<evidence type="ECO:0000313" key="1">
    <source>
        <dbReference type="EMBL" id="GBP34631.1"/>
    </source>
</evidence>
<sequence length="106" mass="12167">MRSLRSICGVSRKDRCRNSDVSERYGLVRAQRGMFRWFGHLERMNASRLTEQIYRAKVCDGKVLRDSSLERFVIAVDARRWHCSLISSVLVSLSIAAHCCVPSMMS</sequence>
<proteinExistence type="predicted"/>
<comment type="caution">
    <text evidence="1">The sequence shown here is derived from an EMBL/GenBank/DDBJ whole genome shotgun (WGS) entry which is preliminary data.</text>
</comment>
<dbReference type="Proteomes" id="UP000299102">
    <property type="component" value="Unassembled WGS sequence"/>
</dbReference>
<protein>
    <submittedName>
        <fullName evidence="1">Uncharacterized protein</fullName>
    </submittedName>
</protein>
<dbReference type="OrthoDB" id="6370710at2759"/>
<name>A0A4C1V731_EUMVA</name>
<gene>
    <name evidence="1" type="ORF">EVAR_19022_1</name>
</gene>
<keyword evidence="2" id="KW-1185">Reference proteome</keyword>
<dbReference type="AlphaFoldDB" id="A0A4C1V731"/>
<evidence type="ECO:0000313" key="2">
    <source>
        <dbReference type="Proteomes" id="UP000299102"/>
    </source>
</evidence>
<dbReference type="EMBL" id="BGZK01000291">
    <property type="protein sequence ID" value="GBP34631.1"/>
    <property type="molecule type" value="Genomic_DNA"/>
</dbReference>